<sequence length="328" mass="35547">MARPRRGGRRTGNKRCGPGSRLPTTGPDNSTVNPAETRPCSTSPSEDRRHRVRTRSELTGADDNDDDHDASHSQKAAMDHSESPVHVTHDCTVQSVHQPLGKRPRLMATQSSHLIATLPSSSSLILQNDADHNHEDGDAKVRARCKPPSGWACPGDEEPLSFCSDEGCLSAEQQGANYPVEGVNITPPISLQLPIPYSGPLCSVQVQQYPNEDAKLAANLGSEQSIRGLPAPQVFELSSKECPERKGGIAGLWRSIGWEVELHYDSESAKVWGRWGPVQALTARLDGNRLVDGMLELGSIRLSDAVVDLDAGTISWGTGEKWTRLTSK</sequence>
<evidence type="ECO:0000313" key="3">
    <source>
        <dbReference type="Proteomes" id="UP000007800"/>
    </source>
</evidence>
<accession>C5LQ33</accession>
<protein>
    <submittedName>
        <fullName evidence="2">Uncharacterized protein</fullName>
    </submittedName>
</protein>
<name>C5LQ33_PERM5</name>
<feature type="compositionally biased region" description="Polar residues" evidence="1">
    <location>
        <begin position="22"/>
        <end position="44"/>
    </location>
</feature>
<reference evidence="2 3" key="1">
    <citation type="submission" date="2008-07" db="EMBL/GenBank/DDBJ databases">
        <authorList>
            <person name="El-Sayed N."/>
            <person name="Caler E."/>
            <person name="Inman J."/>
            <person name="Amedeo P."/>
            <person name="Hass B."/>
            <person name="Wortman J."/>
        </authorList>
    </citation>
    <scope>NUCLEOTIDE SEQUENCE [LARGE SCALE GENOMIC DNA]</scope>
    <source>
        <strain evidence="3">ATCC 50983 / TXsc</strain>
    </source>
</reference>
<feature type="compositionally biased region" description="Basic and acidic residues" evidence="1">
    <location>
        <begin position="69"/>
        <end position="86"/>
    </location>
</feature>
<dbReference type="RefSeq" id="XP_002768423.1">
    <property type="nucleotide sequence ID" value="XM_002768377.1"/>
</dbReference>
<dbReference type="InParanoid" id="C5LQ33"/>
<dbReference type="EMBL" id="GG684423">
    <property type="protein sequence ID" value="EER01141.1"/>
    <property type="molecule type" value="Genomic_DNA"/>
</dbReference>
<keyword evidence="3" id="KW-1185">Reference proteome</keyword>
<organism evidence="3">
    <name type="scientific">Perkinsus marinus (strain ATCC 50983 / TXsc)</name>
    <dbReference type="NCBI Taxonomy" id="423536"/>
    <lineage>
        <taxon>Eukaryota</taxon>
        <taxon>Sar</taxon>
        <taxon>Alveolata</taxon>
        <taxon>Perkinsozoa</taxon>
        <taxon>Perkinsea</taxon>
        <taxon>Perkinsida</taxon>
        <taxon>Perkinsidae</taxon>
        <taxon>Perkinsus</taxon>
    </lineage>
</organism>
<dbReference type="Proteomes" id="UP000007800">
    <property type="component" value="Unassembled WGS sequence"/>
</dbReference>
<proteinExistence type="predicted"/>
<feature type="compositionally biased region" description="Basic residues" evidence="1">
    <location>
        <begin position="1"/>
        <end position="13"/>
    </location>
</feature>
<dbReference type="OrthoDB" id="10337656at2759"/>
<evidence type="ECO:0000256" key="1">
    <source>
        <dbReference type="SAM" id="MobiDB-lite"/>
    </source>
</evidence>
<feature type="region of interest" description="Disordered" evidence="1">
    <location>
        <begin position="1"/>
        <end position="86"/>
    </location>
</feature>
<dbReference type="AlphaFoldDB" id="C5LQ33"/>
<dbReference type="GeneID" id="9057982"/>
<evidence type="ECO:0000313" key="2">
    <source>
        <dbReference type="EMBL" id="EER01141.1"/>
    </source>
</evidence>
<gene>
    <name evidence="2" type="ORF">Pmar_PMAR009061</name>
</gene>